<dbReference type="Gene3D" id="2.60.40.1120">
    <property type="entry name" value="Carboxypeptidase-like, regulatory domain"/>
    <property type="match status" value="3"/>
</dbReference>
<keyword evidence="2" id="KW-1133">Transmembrane helix</keyword>
<dbReference type="SUPFAM" id="SSF49464">
    <property type="entry name" value="Carboxypeptidase regulatory domain-like"/>
    <property type="match status" value="6"/>
</dbReference>
<proteinExistence type="predicted"/>
<feature type="region of interest" description="Disordered" evidence="1">
    <location>
        <begin position="1417"/>
        <end position="1447"/>
    </location>
</feature>
<feature type="region of interest" description="Disordered" evidence="1">
    <location>
        <begin position="1742"/>
        <end position="1769"/>
    </location>
</feature>
<keyword evidence="2" id="KW-0472">Membrane</keyword>
<dbReference type="EMBL" id="SJPO01000001">
    <property type="protein sequence ID" value="TWT85470.1"/>
    <property type="molecule type" value="Genomic_DNA"/>
</dbReference>
<feature type="compositionally biased region" description="Basic and acidic residues" evidence="1">
    <location>
        <begin position="1751"/>
        <end position="1769"/>
    </location>
</feature>
<reference evidence="4 5" key="1">
    <citation type="submission" date="2019-02" db="EMBL/GenBank/DDBJ databases">
        <title>Deep-cultivation of Planctomycetes and their phenomic and genomic characterization uncovers novel biology.</title>
        <authorList>
            <person name="Wiegand S."/>
            <person name="Jogler M."/>
            <person name="Boedeker C."/>
            <person name="Pinto D."/>
            <person name="Vollmers J."/>
            <person name="Rivas-Marin E."/>
            <person name="Kohn T."/>
            <person name="Peeters S.H."/>
            <person name="Heuer A."/>
            <person name="Rast P."/>
            <person name="Oberbeckmann S."/>
            <person name="Bunk B."/>
            <person name="Jeske O."/>
            <person name="Meyerdierks A."/>
            <person name="Storesund J.E."/>
            <person name="Kallscheuer N."/>
            <person name="Luecker S."/>
            <person name="Lage O.M."/>
            <person name="Pohl T."/>
            <person name="Merkel B.J."/>
            <person name="Hornburger P."/>
            <person name="Mueller R.-W."/>
            <person name="Bruemmer F."/>
            <person name="Labrenz M."/>
            <person name="Spormann A.M."/>
            <person name="Op Den Camp H."/>
            <person name="Overmann J."/>
            <person name="Amann R."/>
            <person name="Jetten M.S.M."/>
            <person name="Mascher T."/>
            <person name="Medema M.H."/>
            <person name="Devos D.P."/>
            <person name="Kaster A.-K."/>
            <person name="Ovreas L."/>
            <person name="Rohde M."/>
            <person name="Galperin M.Y."/>
            <person name="Jogler C."/>
        </authorList>
    </citation>
    <scope>NUCLEOTIDE SEQUENCE [LARGE SCALE GENOMIC DNA]</scope>
    <source>
        <strain evidence="4 5">Pla123a</strain>
    </source>
</reference>
<keyword evidence="5" id="KW-1185">Reference proteome</keyword>
<dbReference type="Gene3D" id="3.30.2010.10">
    <property type="entry name" value="Metalloproteases ('zincins'), catalytic domain"/>
    <property type="match status" value="1"/>
</dbReference>
<accession>A0A5C5ZE92</accession>
<dbReference type="SUPFAM" id="SSF49478">
    <property type="entry name" value="Cna protein B-type domain"/>
    <property type="match status" value="1"/>
</dbReference>
<feature type="region of interest" description="Disordered" evidence="1">
    <location>
        <begin position="870"/>
        <end position="890"/>
    </location>
</feature>
<evidence type="ECO:0000259" key="3">
    <source>
        <dbReference type="Pfam" id="PF05569"/>
    </source>
</evidence>
<feature type="domain" description="Peptidase M56" evidence="3">
    <location>
        <begin position="112"/>
        <end position="343"/>
    </location>
</feature>
<dbReference type="RefSeq" id="WP_146583729.1">
    <property type="nucleotide sequence ID" value="NZ_SJPO01000001.1"/>
</dbReference>
<dbReference type="Pfam" id="PF05569">
    <property type="entry name" value="Peptidase_M56"/>
    <property type="match status" value="1"/>
</dbReference>
<feature type="transmembrane region" description="Helical" evidence="2">
    <location>
        <begin position="20"/>
        <end position="39"/>
    </location>
</feature>
<dbReference type="PANTHER" id="PTHR34978:SF3">
    <property type="entry name" value="SLR0241 PROTEIN"/>
    <property type="match status" value="1"/>
</dbReference>
<evidence type="ECO:0000313" key="5">
    <source>
        <dbReference type="Proteomes" id="UP000318478"/>
    </source>
</evidence>
<dbReference type="InterPro" id="IPR008969">
    <property type="entry name" value="CarboxyPept-like_regulatory"/>
</dbReference>
<evidence type="ECO:0000313" key="4">
    <source>
        <dbReference type="EMBL" id="TWT85470.1"/>
    </source>
</evidence>
<name>A0A5C5ZE92_9BACT</name>
<feature type="transmembrane region" description="Helical" evidence="2">
    <location>
        <begin position="51"/>
        <end position="71"/>
    </location>
</feature>
<feature type="region of interest" description="Disordered" evidence="1">
    <location>
        <begin position="382"/>
        <end position="410"/>
    </location>
</feature>
<comment type="caution">
    <text evidence="4">The sequence shown here is derived from an EMBL/GenBank/DDBJ whole genome shotgun (WGS) entry which is preliminary data.</text>
</comment>
<dbReference type="PANTHER" id="PTHR34978">
    <property type="entry name" value="POSSIBLE SENSOR-TRANSDUCER PROTEIN BLAR"/>
    <property type="match status" value="1"/>
</dbReference>
<dbReference type="InterPro" id="IPR008756">
    <property type="entry name" value="Peptidase_M56"/>
</dbReference>
<protein>
    <submittedName>
        <fullName evidence="4">Regulatory protein BlaR1</fullName>
    </submittedName>
</protein>
<keyword evidence="2" id="KW-0812">Transmembrane</keyword>
<dbReference type="OrthoDB" id="222215at2"/>
<gene>
    <name evidence="4" type="primary">blaR1_3</name>
    <name evidence="4" type="ORF">Pla123a_02770</name>
</gene>
<dbReference type="Pfam" id="PF13620">
    <property type="entry name" value="CarboxypepD_reg"/>
    <property type="match status" value="2"/>
</dbReference>
<organism evidence="4 5">
    <name type="scientific">Posidoniimonas polymericola</name>
    <dbReference type="NCBI Taxonomy" id="2528002"/>
    <lineage>
        <taxon>Bacteria</taxon>
        <taxon>Pseudomonadati</taxon>
        <taxon>Planctomycetota</taxon>
        <taxon>Planctomycetia</taxon>
        <taxon>Pirellulales</taxon>
        <taxon>Lacipirellulaceae</taxon>
        <taxon>Posidoniimonas</taxon>
    </lineage>
</organism>
<feature type="region of interest" description="Disordered" evidence="1">
    <location>
        <begin position="1145"/>
        <end position="1175"/>
    </location>
</feature>
<dbReference type="CDD" id="cd07341">
    <property type="entry name" value="M56_BlaR1_MecR1_like"/>
    <property type="match status" value="1"/>
</dbReference>
<dbReference type="Proteomes" id="UP000318478">
    <property type="component" value="Unassembled WGS sequence"/>
</dbReference>
<evidence type="ECO:0000256" key="2">
    <source>
        <dbReference type="SAM" id="Phobius"/>
    </source>
</evidence>
<sequence>MNFLALFDWMDQTVCTRVCLTLLHSLWQFAVLAGVALLVERLARRVEATYATQVGLLLVGLTALPATYLMIGEDAATAVAESAPVAVHQSPTAAAPSAPQEFVIIESEVPAATAPPVVAPRAGNAAPQDAEPAVSWQTVSQWLLVAYLAGVLLMLTRLAAALLHAHRLAARATPVAVGRHADYLRRIAERWNMAAAPALAMIPAGVTPKVVGLMKPTILLPGAALAGMTCEELELILRHELAHVRRHDMWANLMQRLAEALLFFNPAVWLLSRRISTFREYCCDELACETAAEQNAEELDPRSRYAAALVRVVELSRGAAPAQEVATLAAAGGRPSELRRRVARLFGEPQREPLRLSRGGLLAVGGLAVLLALPLANSPASEKQSATEALEGRFPEDDSTEQRPSSQQPITGRVVLAETSEAVADAEVRLLSWPKIRRRYSVKTTRTDAQGFFRFDEYEEGDLKLAAYKGRKASRTKRYDGFDVEPGNKLIQLGLQDAPSLKVTVKSKATGDPIPDARVRLTWTDGDRDHQTDDQGEVTIHGLTAEVWTIEVQAAGFAKDGQAISLQPEQLAEVTSLLAPGFELRGVVRDTAGAPLAGVGFSVFPASMRGGQIEWLETNANGEYSFPFLPRQPLKLMLSKDGFADTRLDLLPGLEEKPSIRDFELSKRPDGGSVTGIVTTEDGQPIAGARVVNQGNSSDDQRETVTDSEGRFRLDDVFQAVSGHELFIRAEGFASRAVNFEPGPADNPAVADVTLELGRRIAGQVVDEAGTAVEGVRVYYAEGNRWPGMLLGGQADTDANGRFQFNSLPVDCPFTFTKQGYSQIEGRKLPLNGKEEVLVTLLDEGVLSGQAIDDQSGEPVTPITVHITFSPDRTKEDPGSSLTGARATGEGERFATADGAFRFGDLVRGMPLQVTVKAEGYHHEVMRRLVAAKEEDAAPVTFRMRRIDPAEQLRVAGRLVDQDQAPRAGVDLWLIVSKERPSRRDDFPFNWEMIESGGLAEYADCQQFLSATTDAKGEFVFEQVTRGNEMEIAYSGAGVARGRFAGVDKLTSDALTSIVVPVIEGGVVHAQVDPEAYPTADAVILMGKDGAYYPKHDGASRSYRADGLPPGEYEIQLYGRLPRNAASPSELETRVLERKKIRVRSGETTEVKFGPNQAGGEPKPGEQANDTSQQQLSQLRVLVVDEAGQPIPGATVRQNHVIHTPGGPRATTIKNQLYQTDADGWAVVEWTGKSKDLRLWASAPEHVTMHAMWAEELQRDGDRIPLEFGFELPGGTEIGGRVVDADGAPIEGAEVTYMDIAITWAYLDTGNLKRVVRPVRVADGPTVKTDADGRWTMNVAPSDKEIEKGIEEGRRWDSWLQRPPRPLLLKVNHPLYADFHGGAYNRLGLIESPPLAELRSKEAVVVLQPLKGEAAAVADNAQHSDAAPQPALPAEPEKPSPPLAPPQIDAPEFRVVIAKHVLLLNGKEIVTWAELKQRMKAAGDPAKLQPSFYVTRGWREGDESEEAAGAAMMLLREQVGFDGHSVGSLWPRTDLRYDRIEDAEDLTPENPEAVEGTVVDAAGEPVAGAEVLLVTPIDESIGYRAYHVALVSGRVRNPLEHVMTTTGADGRFRLQVEAGTPYRLLVLHPAAGYRNLQKMHLPEDGKIALLEWGTLQVGVDAEEKPQTVDLSTRVTADDPLPEIVINQYWSDQGQAPVDATFTYRHVPPIVQTAIQRSVPTAGGGATSVHGASVSLLPGEEQSLSFGPLSTKQREQIESMQERFSRRVED</sequence>
<dbReference type="InterPro" id="IPR052173">
    <property type="entry name" value="Beta-lactam_resp_regulator"/>
</dbReference>
<feature type="transmembrane region" description="Helical" evidence="2">
    <location>
        <begin position="142"/>
        <end position="163"/>
    </location>
</feature>
<evidence type="ECO:0000256" key="1">
    <source>
        <dbReference type="SAM" id="MobiDB-lite"/>
    </source>
</evidence>